<feature type="domain" description="Lipocalin/cytosolic fatty-acid binding" evidence="4">
    <location>
        <begin position="38"/>
        <end position="189"/>
    </location>
</feature>
<accession>A0AAW2Z7J9</accession>
<keyword evidence="3" id="KW-0732">Signal</keyword>
<dbReference type="PANTHER" id="PTHR10612">
    <property type="entry name" value="APOLIPOPROTEIN D"/>
    <property type="match status" value="1"/>
</dbReference>
<dbReference type="InterPro" id="IPR000566">
    <property type="entry name" value="Lipocln_cytosolic_FA-bd_dom"/>
</dbReference>
<dbReference type="SUPFAM" id="SSF50814">
    <property type="entry name" value="Lipocalins"/>
    <property type="match status" value="1"/>
</dbReference>
<dbReference type="PRINTS" id="PR00179">
    <property type="entry name" value="LIPOCALIN"/>
</dbReference>
<dbReference type="InterPro" id="IPR012674">
    <property type="entry name" value="Calycin"/>
</dbReference>
<dbReference type="PIRSF" id="PIRSF036893">
    <property type="entry name" value="Lipocalin_ApoD"/>
    <property type="match status" value="1"/>
</dbReference>
<organism evidence="5 6">
    <name type="scientific">Acrasis kona</name>
    <dbReference type="NCBI Taxonomy" id="1008807"/>
    <lineage>
        <taxon>Eukaryota</taxon>
        <taxon>Discoba</taxon>
        <taxon>Heterolobosea</taxon>
        <taxon>Tetramitia</taxon>
        <taxon>Eutetramitia</taxon>
        <taxon>Acrasidae</taxon>
        <taxon>Acrasis</taxon>
    </lineage>
</organism>
<evidence type="ECO:0000313" key="6">
    <source>
        <dbReference type="Proteomes" id="UP001431209"/>
    </source>
</evidence>
<dbReference type="InterPro" id="IPR003057">
    <property type="entry name" value="Invtbrt_color"/>
</dbReference>
<feature type="chain" id="PRO_5043115829" evidence="3">
    <location>
        <begin position="22"/>
        <end position="198"/>
    </location>
</feature>
<keyword evidence="6" id="KW-1185">Reference proteome</keyword>
<dbReference type="EMBL" id="JAOPGA020001104">
    <property type="protein sequence ID" value="KAL0485116.1"/>
    <property type="molecule type" value="Genomic_DNA"/>
</dbReference>
<dbReference type="InterPro" id="IPR022272">
    <property type="entry name" value="Lipocalin_CS"/>
</dbReference>
<dbReference type="PRINTS" id="PR01273">
    <property type="entry name" value="INVTBRTCOLOR"/>
</dbReference>
<dbReference type="GO" id="GO:0031409">
    <property type="term" value="F:pigment binding"/>
    <property type="evidence" value="ECO:0007669"/>
    <property type="project" value="InterPro"/>
</dbReference>
<dbReference type="PROSITE" id="PS00213">
    <property type="entry name" value="LIPOCALIN"/>
    <property type="match status" value="1"/>
</dbReference>
<dbReference type="GO" id="GO:0006629">
    <property type="term" value="P:lipid metabolic process"/>
    <property type="evidence" value="ECO:0007669"/>
    <property type="project" value="TreeGrafter"/>
</dbReference>
<gene>
    <name evidence="5" type="ORF">AKO1_003389</name>
</gene>
<comment type="similarity">
    <text evidence="1 3">Belongs to the calycin superfamily. Lipocalin family.</text>
</comment>
<dbReference type="InterPro" id="IPR022271">
    <property type="entry name" value="Lipocalin_ApoD"/>
</dbReference>
<dbReference type="GO" id="GO:0005737">
    <property type="term" value="C:cytoplasm"/>
    <property type="evidence" value="ECO:0007669"/>
    <property type="project" value="TreeGrafter"/>
</dbReference>
<evidence type="ECO:0000256" key="3">
    <source>
        <dbReference type="PIRNR" id="PIRNR036893"/>
    </source>
</evidence>
<evidence type="ECO:0000259" key="4">
    <source>
        <dbReference type="Pfam" id="PF08212"/>
    </source>
</evidence>
<proteinExistence type="inferred from homology"/>
<dbReference type="Gene3D" id="2.40.128.20">
    <property type="match status" value="1"/>
</dbReference>
<name>A0AAW2Z7J9_9EUKA</name>
<sequence length="198" mass="22541">MQVNIILSLLAIVFLATLSHGQFFASCPDVKVQKIEPTKFLGTWYQIAKVESFATLPERNGVCSRAVYTVSDEHPGRIALNNSQRITDPVDGKSKFVLGEAYPEDPSEPGKLTVKINTGLFTATAPLWVLSTDYSQYAMVYTCVKYFHLYRFQTPYILSRTPVLDQKVLSEVIRRYEDIGIDKNTFSYMRQKDCKYDV</sequence>
<dbReference type="Pfam" id="PF08212">
    <property type="entry name" value="Lipocalin_2"/>
    <property type="match status" value="1"/>
</dbReference>
<evidence type="ECO:0000256" key="2">
    <source>
        <dbReference type="ARBA" id="ARBA00023157"/>
    </source>
</evidence>
<dbReference type="PANTHER" id="PTHR10612:SF34">
    <property type="entry name" value="APOLIPOPROTEIN D"/>
    <property type="match status" value="1"/>
</dbReference>
<evidence type="ECO:0000313" key="5">
    <source>
        <dbReference type="EMBL" id="KAL0485116.1"/>
    </source>
</evidence>
<dbReference type="GO" id="GO:0000302">
    <property type="term" value="P:response to reactive oxygen species"/>
    <property type="evidence" value="ECO:0007669"/>
    <property type="project" value="TreeGrafter"/>
</dbReference>
<reference evidence="5 6" key="1">
    <citation type="submission" date="2024-03" db="EMBL/GenBank/DDBJ databases">
        <title>The Acrasis kona genome and developmental transcriptomes reveal deep origins of eukaryotic multicellular pathways.</title>
        <authorList>
            <person name="Sheikh S."/>
            <person name="Fu C.-J."/>
            <person name="Brown M.W."/>
            <person name="Baldauf S.L."/>
        </authorList>
    </citation>
    <scope>NUCLEOTIDE SEQUENCE [LARGE SCALE GENOMIC DNA]</scope>
    <source>
        <strain evidence="5 6">ATCC MYA-3509</strain>
    </source>
</reference>
<dbReference type="Proteomes" id="UP001431209">
    <property type="component" value="Unassembled WGS sequence"/>
</dbReference>
<protein>
    <submittedName>
        <fullName evidence="5">Apolipoprotein D</fullName>
    </submittedName>
</protein>
<keyword evidence="2" id="KW-1015">Disulfide bond</keyword>
<comment type="caution">
    <text evidence="5">The sequence shown here is derived from an EMBL/GenBank/DDBJ whole genome shotgun (WGS) entry which is preliminary data.</text>
</comment>
<evidence type="ECO:0000256" key="1">
    <source>
        <dbReference type="ARBA" id="ARBA00006889"/>
    </source>
</evidence>
<dbReference type="AlphaFoldDB" id="A0AAW2Z7J9"/>
<feature type="signal peptide" evidence="3">
    <location>
        <begin position="1"/>
        <end position="21"/>
    </location>
</feature>